<feature type="region of interest" description="Disordered" evidence="1">
    <location>
        <begin position="387"/>
        <end position="465"/>
    </location>
</feature>
<dbReference type="AlphaFoldDB" id="A0A3N4IRR2"/>
<sequence length="465" mass="52251">MARRRTKKRTQKVAEAVAQAAANAPIHGSASRTPKTMVIRIGAGEVGPSVSQLVYDVRRMMEPHTAARLKERKSNKLKDYSTMAGPLGVTQLLLFSRAESGNVNLRIARCPRGPTIHFRVKNYSLCKDVKRSQRHPKGPGKEFLTPPLLVMNNFQSKPASSDPNTPAKVPPHELLLTTMFQSMFPPISAQHTPLSSIRRVLLLNRELIDKDAKEVEGEERPDSDYIITVRHYAISTKAVGLSKAVKRLHYAERLIKKTSSPAPGKRPSKGTVPNLGKLTDISDYMLDPNAAGGYTSESEVETDAEVEVLPTVTSAPREGRKAMLNVGPEKRAVKLVEIGPRMTLEMFKIEDGIGEGKVLWHAWNKKTKAEEKELDKRWESRNIEKAERKRVQAENVKRKKEEKEAKKKRRRAEGKEDPDQDTDEDEEWENFAPSDDEDEAEAKAVSGDEDSDEDEDEDEDEEMEE</sequence>
<dbReference type="GO" id="GO:0000027">
    <property type="term" value="P:ribosomal large subunit assembly"/>
    <property type="evidence" value="ECO:0007669"/>
    <property type="project" value="TreeGrafter"/>
</dbReference>
<name>A0A3N4IRR2_ASCIM</name>
<dbReference type="SMART" id="SM00879">
    <property type="entry name" value="Brix"/>
    <property type="match status" value="1"/>
</dbReference>
<dbReference type="Pfam" id="PF04427">
    <property type="entry name" value="Brix"/>
    <property type="match status" value="1"/>
</dbReference>
<feature type="compositionally biased region" description="Basic and acidic residues" evidence="1">
    <location>
        <begin position="387"/>
        <end position="405"/>
    </location>
</feature>
<dbReference type="EMBL" id="ML119646">
    <property type="protein sequence ID" value="RPA87428.1"/>
    <property type="molecule type" value="Genomic_DNA"/>
</dbReference>
<feature type="domain" description="Brix" evidence="2">
    <location>
        <begin position="36"/>
        <end position="355"/>
    </location>
</feature>
<dbReference type="GO" id="GO:0019843">
    <property type="term" value="F:rRNA binding"/>
    <property type="evidence" value="ECO:0007669"/>
    <property type="project" value="InterPro"/>
</dbReference>
<gene>
    <name evidence="3" type="ORF">BJ508DRAFT_300700</name>
</gene>
<dbReference type="STRING" id="1160509.A0A3N4IRR2"/>
<dbReference type="OrthoDB" id="10261452at2759"/>
<accession>A0A3N4IRR2</accession>
<evidence type="ECO:0000256" key="1">
    <source>
        <dbReference type="SAM" id="MobiDB-lite"/>
    </source>
</evidence>
<evidence type="ECO:0000313" key="4">
    <source>
        <dbReference type="Proteomes" id="UP000275078"/>
    </source>
</evidence>
<dbReference type="InterPro" id="IPR045112">
    <property type="entry name" value="PPAN-like"/>
</dbReference>
<dbReference type="GO" id="GO:0006364">
    <property type="term" value="P:rRNA processing"/>
    <property type="evidence" value="ECO:0007669"/>
    <property type="project" value="InterPro"/>
</dbReference>
<dbReference type="PROSITE" id="PS50833">
    <property type="entry name" value="BRIX"/>
    <property type="match status" value="1"/>
</dbReference>
<dbReference type="GO" id="GO:0030687">
    <property type="term" value="C:preribosome, large subunit precursor"/>
    <property type="evidence" value="ECO:0007669"/>
    <property type="project" value="TreeGrafter"/>
</dbReference>
<evidence type="ECO:0000259" key="2">
    <source>
        <dbReference type="PROSITE" id="PS50833"/>
    </source>
</evidence>
<keyword evidence="4" id="KW-1185">Reference proteome</keyword>
<organism evidence="3 4">
    <name type="scientific">Ascobolus immersus RN42</name>
    <dbReference type="NCBI Taxonomy" id="1160509"/>
    <lineage>
        <taxon>Eukaryota</taxon>
        <taxon>Fungi</taxon>
        <taxon>Dikarya</taxon>
        <taxon>Ascomycota</taxon>
        <taxon>Pezizomycotina</taxon>
        <taxon>Pezizomycetes</taxon>
        <taxon>Pezizales</taxon>
        <taxon>Ascobolaceae</taxon>
        <taxon>Ascobolus</taxon>
    </lineage>
</organism>
<dbReference type="InterPro" id="IPR007109">
    <property type="entry name" value="Brix"/>
</dbReference>
<protein>
    <submittedName>
        <fullName evidence="3">Brix-domain-containing protein</fullName>
    </submittedName>
</protein>
<proteinExistence type="predicted"/>
<dbReference type="PANTHER" id="PTHR12661">
    <property type="entry name" value="PETER PAN-RELATED"/>
    <property type="match status" value="1"/>
</dbReference>
<feature type="compositionally biased region" description="Acidic residues" evidence="1">
    <location>
        <begin position="416"/>
        <end position="440"/>
    </location>
</feature>
<dbReference type="Proteomes" id="UP000275078">
    <property type="component" value="Unassembled WGS sequence"/>
</dbReference>
<feature type="compositionally biased region" description="Acidic residues" evidence="1">
    <location>
        <begin position="447"/>
        <end position="465"/>
    </location>
</feature>
<evidence type="ECO:0000313" key="3">
    <source>
        <dbReference type="EMBL" id="RPA87428.1"/>
    </source>
</evidence>
<reference evidence="3 4" key="1">
    <citation type="journal article" date="2018" name="Nat. Ecol. Evol.">
        <title>Pezizomycetes genomes reveal the molecular basis of ectomycorrhizal truffle lifestyle.</title>
        <authorList>
            <person name="Murat C."/>
            <person name="Payen T."/>
            <person name="Noel B."/>
            <person name="Kuo A."/>
            <person name="Morin E."/>
            <person name="Chen J."/>
            <person name="Kohler A."/>
            <person name="Krizsan K."/>
            <person name="Balestrini R."/>
            <person name="Da Silva C."/>
            <person name="Montanini B."/>
            <person name="Hainaut M."/>
            <person name="Levati E."/>
            <person name="Barry K.W."/>
            <person name="Belfiori B."/>
            <person name="Cichocki N."/>
            <person name="Clum A."/>
            <person name="Dockter R.B."/>
            <person name="Fauchery L."/>
            <person name="Guy J."/>
            <person name="Iotti M."/>
            <person name="Le Tacon F."/>
            <person name="Lindquist E.A."/>
            <person name="Lipzen A."/>
            <person name="Malagnac F."/>
            <person name="Mello A."/>
            <person name="Molinier V."/>
            <person name="Miyauchi S."/>
            <person name="Poulain J."/>
            <person name="Riccioni C."/>
            <person name="Rubini A."/>
            <person name="Sitrit Y."/>
            <person name="Splivallo R."/>
            <person name="Traeger S."/>
            <person name="Wang M."/>
            <person name="Zifcakova L."/>
            <person name="Wipf D."/>
            <person name="Zambonelli A."/>
            <person name="Paolocci F."/>
            <person name="Nowrousian M."/>
            <person name="Ottonello S."/>
            <person name="Baldrian P."/>
            <person name="Spatafora J.W."/>
            <person name="Henrissat B."/>
            <person name="Nagy L.G."/>
            <person name="Aury J.M."/>
            <person name="Wincker P."/>
            <person name="Grigoriev I.V."/>
            <person name="Bonfante P."/>
            <person name="Martin F.M."/>
        </authorList>
    </citation>
    <scope>NUCLEOTIDE SEQUENCE [LARGE SCALE GENOMIC DNA]</scope>
    <source>
        <strain evidence="3 4">RN42</strain>
    </source>
</reference>
<dbReference type="PANTHER" id="PTHR12661:SF5">
    <property type="entry name" value="SUPPRESSOR OF SWI4 1 HOMOLOG"/>
    <property type="match status" value="1"/>
</dbReference>